<comment type="caution">
    <text evidence="2">The sequence shown here is derived from an EMBL/GenBank/DDBJ whole genome shotgun (WGS) entry which is preliminary data.</text>
</comment>
<dbReference type="SUPFAM" id="SSF52799">
    <property type="entry name" value="(Phosphotyrosine protein) phosphatases II"/>
    <property type="match status" value="1"/>
</dbReference>
<protein>
    <submittedName>
        <fullName evidence="2">Tyrosine-protein phosphatase</fullName>
    </submittedName>
</protein>
<dbReference type="RefSeq" id="WP_191807943.1">
    <property type="nucleotide sequence ID" value="NZ_JACSQD010000004.1"/>
</dbReference>
<accession>A0ABR8UTB8</accession>
<dbReference type="PROSITE" id="PS50056">
    <property type="entry name" value="TYR_PHOSPHATASE_2"/>
    <property type="match status" value="1"/>
</dbReference>
<keyword evidence="3" id="KW-1185">Reference proteome</keyword>
<sequence length="248" mass="27140">MDSARNRTVDWEGAVNARDLGGIPVAGGRTIQPGRLFRMGRSEWLTARGWEQAYDAGVRTVVDLRNEAEIGRRDTDPAVPPSAVQHIAVLNRPTQESADPEFTALTGPYMNSPRFYPDNLARWPEKFAAIVRTIAEAPAGGVVIHCSAGRDRTGLVTLLLLQLAGAAPEAIAADYAAAFAGINEWHRLQKQPRERPLDDHELAGRSAAARKELLAVAGSLDSWNFLLRAGVDRQTLDRLRARLLDETC</sequence>
<evidence type="ECO:0000259" key="1">
    <source>
        <dbReference type="PROSITE" id="PS50056"/>
    </source>
</evidence>
<reference evidence="2 3" key="1">
    <citation type="submission" date="2020-08" db="EMBL/GenBank/DDBJ databases">
        <title>A Genomic Blueprint of the Chicken Gut Microbiome.</title>
        <authorList>
            <person name="Gilroy R."/>
            <person name="Ravi A."/>
            <person name="Getino M."/>
            <person name="Pursley I."/>
            <person name="Horton D.L."/>
            <person name="Alikhan N.-F."/>
            <person name="Baker D."/>
            <person name="Gharbi K."/>
            <person name="Hall N."/>
            <person name="Watson M."/>
            <person name="Adriaenssens E.M."/>
            <person name="Foster-Nyarko E."/>
            <person name="Jarju S."/>
            <person name="Secka A."/>
            <person name="Antonio M."/>
            <person name="Oren A."/>
            <person name="Chaudhuri R."/>
            <person name="La Ragione R.M."/>
            <person name="Hildebrand F."/>
            <person name="Pallen M.J."/>
        </authorList>
    </citation>
    <scope>NUCLEOTIDE SEQUENCE [LARGE SCALE GENOMIC DNA]</scope>
    <source>
        <strain evidence="2 3">Sa2CUA1</strain>
    </source>
</reference>
<dbReference type="InterPro" id="IPR016130">
    <property type="entry name" value="Tyr_Pase_AS"/>
</dbReference>
<name>A0ABR8UTB8_9MICC</name>
<gene>
    <name evidence="2" type="ORF">H9639_09985</name>
</gene>
<dbReference type="InterPro" id="IPR000387">
    <property type="entry name" value="Tyr_Pase_dom"/>
</dbReference>
<organism evidence="2 3">
    <name type="scientific">Arthrobacter gallicola</name>
    <dbReference type="NCBI Taxonomy" id="2762225"/>
    <lineage>
        <taxon>Bacteria</taxon>
        <taxon>Bacillati</taxon>
        <taxon>Actinomycetota</taxon>
        <taxon>Actinomycetes</taxon>
        <taxon>Micrococcales</taxon>
        <taxon>Micrococcaceae</taxon>
        <taxon>Arthrobacter</taxon>
    </lineage>
</organism>
<dbReference type="Gene3D" id="3.90.190.10">
    <property type="entry name" value="Protein tyrosine phosphatase superfamily"/>
    <property type="match status" value="1"/>
</dbReference>
<dbReference type="EMBL" id="JACSQD010000004">
    <property type="protein sequence ID" value="MBD7995625.1"/>
    <property type="molecule type" value="Genomic_DNA"/>
</dbReference>
<evidence type="ECO:0000313" key="2">
    <source>
        <dbReference type="EMBL" id="MBD7995625.1"/>
    </source>
</evidence>
<dbReference type="PROSITE" id="PS00383">
    <property type="entry name" value="TYR_PHOSPHATASE_1"/>
    <property type="match status" value="1"/>
</dbReference>
<dbReference type="InterPro" id="IPR029021">
    <property type="entry name" value="Prot-tyrosine_phosphatase-like"/>
</dbReference>
<dbReference type="Proteomes" id="UP000609874">
    <property type="component" value="Unassembled WGS sequence"/>
</dbReference>
<dbReference type="Pfam" id="PF13350">
    <property type="entry name" value="Y_phosphatase3"/>
    <property type="match status" value="1"/>
</dbReference>
<evidence type="ECO:0000313" key="3">
    <source>
        <dbReference type="Proteomes" id="UP000609874"/>
    </source>
</evidence>
<proteinExistence type="predicted"/>
<dbReference type="InterPro" id="IPR026893">
    <property type="entry name" value="Tyr/Ser_Pase_IphP-type"/>
</dbReference>
<feature type="domain" description="Tyrosine specific protein phosphatases" evidence="1">
    <location>
        <begin position="125"/>
        <end position="161"/>
    </location>
</feature>